<dbReference type="Proteomes" id="UP000610303">
    <property type="component" value="Unassembled WGS sequence"/>
</dbReference>
<dbReference type="PANTHER" id="PTHR30487">
    <property type="entry name" value="TYPE 4 PREPILIN-LIKE PROTEINS LEADER PEPTIDE-PROCESSING ENZYME"/>
    <property type="match status" value="1"/>
</dbReference>
<keyword evidence="2" id="KW-0812">Transmembrane</keyword>
<protein>
    <recommendedName>
        <fullName evidence="3">Prepilin type IV endopeptidase peptidase domain-containing protein</fullName>
    </recommendedName>
</protein>
<dbReference type="Pfam" id="PF01478">
    <property type="entry name" value="Peptidase_A24"/>
    <property type="match status" value="1"/>
</dbReference>
<organism evidence="4 5">
    <name type="scientific">Agromyces mediolanus</name>
    <name type="common">Corynebacterium mediolanum</name>
    <dbReference type="NCBI Taxonomy" id="41986"/>
    <lineage>
        <taxon>Bacteria</taxon>
        <taxon>Bacillati</taxon>
        <taxon>Actinomycetota</taxon>
        <taxon>Actinomycetes</taxon>
        <taxon>Micrococcales</taxon>
        <taxon>Microbacteriaceae</taxon>
        <taxon>Agromyces</taxon>
    </lineage>
</organism>
<comment type="similarity">
    <text evidence="1">Belongs to the peptidase A24 family.</text>
</comment>
<feature type="transmembrane region" description="Helical" evidence="2">
    <location>
        <begin position="163"/>
        <end position="196"/>
    </location>
</feature>
<dbReference type="Gene3D" id="1.20.120.1220">
    <property type="match status" value="1"/>
</dbReference>
<evidence type="ECO:0000259" key="3">
    <source>
        <dbReference type="Pfam" id="PF01478"/>
    </source>
</evidence>
<keyword evidence="5" id="KW-1185">Reference proteome</keyword>
<proteinExistence type="inferred from homology"/>
<evidence type="ECO:0000313" key="5">
    <source>
        <dbReference type="Proteomes" id="UP000610303"/>
    </source>
</evidence>
<name>A0A918FD45_AGRME</name>
<keyword evidence="2" id="KW-1133">Transmembrane helix</keyword>
<dbReference type="InterPro" id="IPR050882">
    <property type="entry name" value="Prepilin_peptidase/N-MTase"/>
</dbReference>
<accession>A0A918FD45</accession>
<dbReference type="EMBL" id="BMRJ01000002">
    <property type="protein sequence ID" value="GGR28800.1"/>
    <property type="molecule type" value="Genomic_DNA"/>
</dbReference>
<feature type="transmembrane region" description="Helical" evidence="2">
    <location>
        <begin position="133"/>
        <end position="151"/>
    </location>
</feature>
<evidence type="ECO:0000256" key="1">
    <source>
        <dbReference type="ARBA" id="ARBA00005801"/>
    </source>
</evidence>
<feature type="transmembrane region" description="Helical" evidence="2">
    <location>
        <begin position="208"/>
        <end position="230"/>
    </location>
</feature>
<dbReference type="RefSeq" id="WP_189085520.1">
    <property type="nucleotide sequence ID" value="NZ_BMRJ01000002.1"/>
</dbReference>
<dbReference type="InterPro" id="IPR000045">
    <property type="entry name" value="Prepilin_IV_endopep_pep"/>
</dbReference>
<feature type="domain" description="Prepilin type IV endopeptidase peptidase" evidence="3">
    <location>
        <begin position="80"/>
        <end position="193"/>
    </location>
</feature>
<dbReference type="GO" id="GO:0005886">
    <property type="term" value="C:plasma membrane"/>
    <property type="evidence" value="ECO:0007669"/>
    <property type="project" value="TreeGrafter"/>
</dbReference>
<evidence type="ECO:0000313" key="4">
    <source>
        <dbReference type="EMBL" id="GGR28800.1"/>
    </source>
</evidence>
<feature type="transmembrane region" description="Helical" evidence="2">
    <location>
        <begin position="41"/>
        <end position="61"/>
    </location>
</feature>
<sequence length="232" mass="22508">MPLAPQLLPALGLAALGGLLGWWPLAAWATRSLHAPPPRGIRAVVATSAALAATTFGALGWRFAGPEMDASGLVVLGALLVFAAAATVLATVDVLEHRLPNAVLGPAALAVAVLLGLAATLDGAGAGPGRARSAAIGAAVLFALFLAVALVSPRAMGMGDVKLAALVGGVLGWGGLASWAVGVVAMFLIGGLVAVVGLSLRRVPAGGAIPFGPAMLAGALLAVVAVPATLGP</sequence>
<feature type="transmembrane region" description="Helical" evidence="2">
    <location>
        <begin position="102"/>
        <end position="121"/>
    </location>
</feature>
<feature type="transmembrane region" description="Helical" evidence="2">
    <location>
        <begin position="73"/>
        <end position="95"/>
    </location>
</feature>
<dbReference type="PANTHER" id="PTHR30487:SF0">
    <property type="entry name" value="PREPILIN LEADER PEPTIDASE_N-METHYLTRANSFERASE-RELATED"/>
    <property type="match status" value="1"/>
</dbReference>
<gene>
    <name evidence="4" type="ORF">GCM10010196_23320</name>
</gene>
<evidence type="ECO:0000256" key="2">
    <source>
        <dbReference type="SAM" id="Phobius"/>
    </source>
</evidence>
<reference evidence="4" key="2">
    <citation type="submission" date="2020-09" db="EMBL/GenBank/DDBJ databases">
        <authorList>
            <person name="Sun Q."/>
            <person name="Ohkuma M."/>
        </authorList>
    </citation>
    <scope>NUCLEOTIDE SEQUENCE</scope>
    <source>
        <strain evidence="4">JCM 3346</strain>
    </source>
</reference>
<reference evidence="4" key="1">
    <citation type="journal article" date="2014" name="Int. J. Syst. Evol. Microbiol.">
        <title>Complete genome sequence of Corynebacterium casei LMG S-19264T (=DSM 44701T), isolated from a smear-ripened cheese.</title>
        <authorList>
            <consortium name="US DOE Joint Genome Institute (JGI-PGF)"/>
            <person name="Walter F."/>
            <person name="Albersmeier A."/>
            <person name="Kalinowski J."/>
            <person name="Ruckert C."/>
        </authorList>
    </citation>
    <scope>NUCLEOTIDE SEQUENCE</scope>
    <source>
        <strain evidence="4">JCM 3346</strain>
    </source>
</reference>
<comment type="caution">
    <text evidence="4">The sequence shown here is derived from an EMBL/GenBank/DDBJ whole genome shotgun (WGS) entry which is preliminary data.</text>
</comment>
<dbReference type="GO" id="GO:0004190">
    <property type="term" value="F:aspartic-type endopeptidase activity"/>
    <property type="evidence" value="ECO:0007669"/>
    <property type="project" value="InterPro"/>
</dbReference>
<keyword evidence="2" id="KW-0472">Membrane</keyword>
<feature type="transmembrane region" description="Helical" evidence="2">
    <location>
        <begin position="6"/>
        <end position="29"/>
    </location>
</feature>
<dbReference type="GO" id="GO:0006465">
    <property type="term" value="P:signal peptide processing"/>
    <property type="evidence" value="ECO:0007669"/>
    <property type="project" value="TreeGrafter"/>
</dbReference>
<dbReference type="AlphaFoldDB" id="A0A918FD45"/>